<feature type="transmembrane region" description="Helical" evidence="6">
    <location>
        <begin position="128"/>
        <end position="147"/>
    </location>
</feature>
<comment type="subcellular location">
    <subcellularLocation>
        <location evidence="1">Membrane</location>
        <topology evidence="1">Multi-pass membrane protein</topology>
    </subcellularLocation>
</comment>
<feature type="transmembrane region" description="Helical" evidence="6">
    <location>
        <begin position="51"/>
        <end position="74"/>
    </location>
</feature>
<dbReference type="InterPro" id="IPR030191">
    <property type="entry name" value="CodB"/>
</dbReference>
<dbReference type="PANTHER" id="PTHR30569:SF0">
    <property type="entry name" value="CYTOSINE PERMEASE"/>
    <property type="match status" value="1"/>
</dbReference>
<dbReference type="CDD" id="cd11484">
    <property type="entry name" value="SLC-NCS1sbd_CobB-like"/>
    <property type="match status" value="1"/>
</dbReference>
<dbReference type="KEGG" id="sod:Sant_1966"/>
<evidence type="ECO:0000256" key="3">
    <source>
        <dbReference type="ARBA" id="ARBA00022692"/>
    </source>
</evidence>
<evidence type="ECO:0000256" key="5">
    <source>
        <dbReference type="ARBA" id="ARBA00023136"/>
    </source>
</evidence>
<keyword evidence="5 6" id="KW-0472">Membrane</keyword>
<dbReference type="AlphaFoldDB" id="W0HXZ9"/>
<feature type="transmembrane region" description="Helical" evidence="6">
    <location>
        <begin position="154"/>
        <end position="172"/>
    </location>
</feature>
<dbReference type="HOGENOM" id="CLU_035711_0_0_6"/>
<keyword evidence="3 6" id="KW-0812">Transmembrane</keyword>
<dbReference type="GO" id="GO:0005886">
    <property type="term" value="C:plasma membrane"/>
    <property type="evidence" value="ECO:0007669"/>
    <property type="project" value="TreeGrafter"/>
</dbReference>
<dbReference type="OrthoDB" id="9780088at2"/>
<dbReference type="EMBL" id="CP006569">
    <property type="protein sequence ID" value="AHF77018.1"/>
    <property type="molecule type" value="Genomic_DNA"/>
</dbReference>
<dbReference type="RefSeq" id="WP_081730447.1">
    <property type="nucleotide sequence ID" value="NZ_CP006569.1"/>
</dbReference>
<dbReference type="PANTHER" id="PTHR30569">
    <property type="entry name" value="CYTOSINE TRANSPORTER CODB"/>
    <property type="match status" value="1"/>
</dbReference>
<dbReference type="Gene3D" id="1.10.4160.10">
    <property type="entry name" value="Hydantoin permease"/>
    <property type="match status" value="1"/>
</dbReference>
<organism evidence="7 8">
    <name type="scientific">Sodalis praecaptivus</name>
    <dbReference type="NCBI Taxonomy" id="1239307"/>
    <lineage>
        <taxon>Bacteria</taxon>
        <taxon>Pseudomonadati</taxon>
        <taxon>Pseudomonadota</taxon>
        <taxon>Gammaproteobacteria</taxon>
        <taxon>Enterobacterales</taxon>
        <taxon>Bruguierivoracaceae</taxon>
        <taxon>Sodalis</taxon>
    </lineage>
</organism>
<name>W0HXZ9_9GAMM</name>
<comment type="similarity">
    <text evidence="2">Belongs to the purine-cytosine permease (2.A.39) family.</text>
</comment>
<feature type="transmembrane region" description="Helical" evidence="6">
    <location>
        <begin position="226"/>
        <end position="252"/>
    </location>
</feature>
<evidence type="ECO:0000256" key="4">
    <source>
        <dbReference type="ARBA" id="ARBA00022989"/>
    </source>
</evidence>
<proteinExistence type="inferred from homology"/>
<evidence type="ECO:0000313" key="7">
    <source>
        <dbReference type="EMBL" id="AHF77018.1"/>
    </source>
</evidence>
<keyword evidence="8" id="KW-1185">Reference proteome</keyword>
<feature type="transmembrane region" description="Helical" evidence="6">
    <location>
        <begin position="95"/>
        <end position="116"/>
    </location>
</feature>
<evidence type="ECO:0000256" key="1">
    <source>
        <dbReference type="ARBA" id="ARBA00004141"/>
    </source>
</evidence>
<feature type="transmembrane region" description="Helical" evidence="6">
    <location>
        <begin position="258"/>
        <end position="278"/>
    </location>
</feature>
<feature type="transmembrane region" description="Helical" evidence="6">
    <location>
        <begin position="192"/>
        <end position="214"/>
    </location>
</feature>
<accession>W0HXZ9</accession>
<dbReference type="GO" id="GO:0015209">
    <property type="term" value="F:cytosine transmembrane transporter activity"/>
    <property type="evidence" value="ECO:0007669"/>
    <property type="project" value="InterPro"/>
</dbReference>
<evidence type="ECO:0000313" key="8">
    <source>
        <dbReference type="Proteomes" id="UP000019028"/>
    </source>
</evidence>
<dbReference type="PATRIC" id="fig|1239307.3.peg.2167"/>
<dbReference type="InterPro" id="IPR001248">
    <property type="entry name" value="Pur-cyt_permease"/>
</dbReference>
<keyword evidence="4 6" id="KW-1133">Transmembrane helix</keyword>
<evidence type="ECO:0000256" key="2">
    <source>
        <dbReference type="ARBA" id="ARBA00008974"/>
    </source>
</evidence>
<gene>
    <name evidence="7" type="ORF">Sant_1966</name>
</gene>
<dbReference type="Pfam" id="PF02133">
    <property type="entry name" value="Transp_cyt_pur"/>
    <property type="match status" value="1"/>
</dbReference>
<evidence type="ECO:0000256" key="6">
    <source>
        <dbReference type="SAM" id="Phobius"/>
    </source>
</evidence>
<sequence>MDDNNYTMSRVPLSARVDLLTATLVRTGMTTALAQFMLGATLGHSMTFSQAMLATLLGSLILQIVSMGVGFAGAKEGLSTSLLARWCGFGRYGSSLIGAAIVISCLGWFGVQNSILAEGVVFSSKGKISFELAAALSGGTLTLLVVLGFMGLSWTAKLALPVFAIVVGWIFWDLLTGSRLLDLFVSVPSGPAMTLGAGATMVAGGAIVGALITPDITRFCKNGRHVFWMITFSYIVGEFLVNGVAILVAHALNTSDVVLIMTQSAGWLGLISVILSAIKVNDTALYSSALAVASGVEALSKRKFSYKMITLALGAAGTALSVLGIMTKFVGFLMLLGVLFPPIAGVMMIDYYLLRTHRDLLHFTRVHGVLPDVATTPKIGWPAISSWIIGSAIGFVVDWGIPSLNSFVTASALYWLLCTSLKKSAQRQPSC</sequence>
<feature type="transmembrane region" description="Helical" evidence="6">
    <location>
        <begin position="332"/>
        <end position="354"/>
    </location>
</feature>
<reference evidence="7 8" key="1">
    <citation type="journal article" date="2014" name="Genome Biol. Evol.">
        <title>Genome degeneration and adaptation in a nascent stage of symbiosis.</title>
        <authorList>
            <person name="Oakeson K.F."/>
            <person name="Gil R."/>
            <person name="Clayton A.L."/>
            <person name="Dunn D.M."/>
            <person name="von Niederhausern A.C."/>
            <person name="Hamil C."/>
            <person name="Aoyagi A."/>
            <person name="Duval B."/>
            <person name="Baca A."/>
            <person name="Silva F.J."/>
            <person name="Vallier A."/>
            <person name="Jackson D.G."/>
            <person name="Latorre A."/>
            <person name="Weiss R.B."/>
            <person name="Heddi A."/>
            <person name="Moya A."/>
            <person name="Dale C."/>
        </authorList>
    </citation>
    <scope>NUCLEOTIDE SEQUENCE [LARGE SCALE GENOMIC DNA]</scope>
    <source>
        <strain evidence="7 8">HS1</strain>
    </source>
</reference>
<dbReference type="Proteomes" id="UP000019028">
    <property type="component" value="Chromosome"/>
</dbReference>
<feature type="transmembrane region" description="Helical" evidence="6">
    <location>
        <begin position="308"/>
        <end position="326"/>
    </location>
</feature>
<protein>
    <submittedName>
        <fullName evidence="7">Cytosine transporter</fullName>
    </submittedName>
</protein>